<evidence type="ECO:0000313" key="1">
    <source>
        <dbReference type="EMBL" id="JAH71488.1"/>
    </source>
</evidence>
<sequence>MLANININSSDVIDCAMDLHKRIRLT</sequence>
<proteinExistence type="predicted"/>
<name>A0A0E9V2K4_ANGAN</name>
<dbReference type="AlphaFoldDB" id="A0A0E9V2K4"/>
<reference evidence="1" key="2">
    <citation type="journal article" date="2015" name="Fish Shellfish Immunol.">
        <title>Early steps in the European eel (Anguilla anguilla)-Vibrio vulnificus interaction in the gills: Role of the RtxA13 toxin.</title>
        <authorList>
            <person name="Callol A."/>
            <person name="Pajuelo D."/>
            <person name="Ebbesson L."/>
            <person name="Teles M."/>
            <person name="MacKenzie S."/>
            <person name="Amaro C."/>
        </authorList>
    </citation>
    <scope>NUCLEOTIDE SEQUENCE</scope>
</reference>
<dbReference type="EMBL" id="GBXM01037089">
    <property type="protein sequence ID" value="JAH71488.1"/>
    <property type="molecule type" value="Transcribed_RNA"/>
</dbReference>
<reference evidence="1" key="1">
    <citation type="submission" date="2014-11" db="EMBL/GenBank/DDBJ databases">
        <authorList>
            <person name="Amaro Gonzalez C."/>
        </authorList>
    </citation>
    <scope>NUCLEOTIDE SEQUENCE</scope>
</reference>
<accession>A0A0E9V2K4</accession>
<organism evidence="1">
    <name type="scientific">Anguilla anguilla</name>
    <name type="common">European freshwater eel</name>
    <name type="synonym">Muraena anguilla</name>
    <dbReference type="NCBI Taxonomy" id="7936"/>
    <lineage>
        <taxon>Eukaryota</taxon>
        <taxon>Metazoa</taxon>
        <taxon>Chordata</taxon>
        <taxon>Craniata</taxon>
        <taxon>Vertebrata</taxon>
        <taxon>Euteleostomi</taxon>
        <taxon>Actinopterygii</taxon>
        <taxon>Neopterygii</taxon>
        <taxon>Teleostei</taxon>
        <taxon>Anguilliformes</taxon>
        <taxon>Anguillidae</taxon>
        <taxon>Anguilla</taxon>
    </lineage>
</organism>
<protein>
    <submittedName>
        <fullName evidence="1">Uncharacterized protein</fullName>
    </submittedName>
</protein>